<keyword evidence="2" id="KW-1185">Reference proteome</keyword>
<feature type="non-terminal residue" evidence="1">
    <location>
        <position position="1"/>
    </location>
</feature>
<dbReference type="EMBL" id="JANBVB010001908">
    <property type="protein sequence ID" value="KAJ2889305.1"/>
    <property type="molecule type" value="Genomic_DNA"/>
</dbReference>
<organism evidence="1 2">
    <name type="scientific">Coemansia aciculifera</name>
    <dbReference type="NCBI Taxonomy" id="417176"/>
    <lineage>
        <taxon>Eukaryota</taxon>
        <taxon>Fungi</taxon>
        <taxon>Fungi incertae sedis</taxon>
        <taxon>Zoopagomycota</taxon>
        <taxon>Kickxellomycotina</taxon>
        <taxon>Kickxellomycetes</taxon>
        <taxon>Kickxellales</taxon>
        <taxon>Kickxellaceae</taxon>
        <taxon>Coemansia</taxon>
    </lineage>
</organism>
<comment type="caution">
    <text evidence="1">The sequence shown here is derived from an EMBL/GenBank/DDBJ whole genome shotgun (WGS) entry which is preliminary data.</text>
</comment>
<sequence length="137" mass="15550">HSFAELCTDYIMKEAIAAAQDLMRDTALLFDQACKLNSRLLLIDTFVSDEGTRAQLKMLEESKAQYKASLERARGLAKELDDDIARDQSGSEDDSLAYLQRERDQLLAQALDKSEQIRKLLDCVRQMQLTSAQLLHI</sequence>
<protein>
    <submittedName>
        <fullName evidence="1">Uncharacterized protein</fullName>
    </submittedName>
</protein>
<dbReference type="Proteomes" id="UP001139981">
    <property type="component" value="Unassembled WGS sequence"/>
</dbReference>
<name>A0ACC1LXD7_9FUNG</name>
<gene>
    <name evidence="1" type="ORF">IWW38_004793</name>
</gene>
<evidence type="ECO:0000313" key="2">
    <source>
        <dbReference type="Proteomes" id="UP001139981"/>
    </source>
</evidence>
<evidence type="ECO:0000313" key="1">
    <source>
        <dbReference type="EMBL" id="KAJ2889305.1"/>
    </source>
</evidence>
<reference evidence="1" key="1">
    <citation type="submission" date="2022-07" db="EMBL/GenBank/DDBJ databases">
        <title>Phylogenomic reconstructions and comparative analyses of Kickxellomycotina fungi.</title>
        <authorList>
            <person name="Reynolds N.K."/>
            <person name="Stajich J.E."/>
            <person name="Barry K."/>
            <person name="Grigoriev I.V."/>
            <person name="Crous P."/>
            <person name="Smith M.E."/>
        </authorList>
    </citation>
    <scope>NUCLEOTIDE SEQUENCE</scope>
    <source>
        <strain evidence="1">CBS 190363</strain>
    </source>
</reference>
<accession>A0ACC1LXD7</accession>
<proteinExistence type="predicted"/>